<evidence type="ECO:0000256" key="5">
    <source>
        <dbReference type="ARBA" id="ARBA00023014"/>
    </source>
</evidence>
<name>A0A0A2TAU1_9BACI</name>
<dbReference type="PROSITE" id="PS01231">
    <property type="entry name" value="TRMA_2"/>
    <property type="match status" value="1"/>
</dbReference>
<dbReference type="Gene3D" id="3.40.50.150">
    <property type="entry name" value="Vaccinia Virus protein VP39"/>
    <property type="match status" value="1"/>
</dbReference>
<dbReference type="PANTHER" id="PTHR11061:SF30">
    <property type="entry name" value="TRNA (URACIL(54)-C(5))-METHYLTRANSFERASE"/>
    <property type="match status" value="1"/>
</dbReference>
<sequence>MTKRKNSGYKKSGKKPNKSEKPYGKKNAPPGNQKGGQGPSKGKSKGNDGRQRGGKAVTAEVTCTGLTTDGKGIAQWDGKQLEVEHLLPGEKAEVMVSKSGKFVNAELKRVISSSEDRVTPPCPYFYECGGCQIQHMSNDAQTRFKQKTIDALMKPFGKPEPILTMDHPYGYRNKNNMTFGLNKERKVIGGLYAQNSHHIIPMDRCLIHDPKADEIVQSIKDYMKNTKMQPYNEDTGQGFLRHVLIKVGKVSGEIMVVLVAASSVFQGKNNFVKTLRKAHPEITTMILNVNTRNDSMVLGNQEKVLFGKGTITDTLCGLEFEISARSFYQINPVQTEKLYSKAIEMAELSGNETVIDAYCGIGTIGLIASKKAGKVIGVEENNDAVKDAIRNSKRNGVKNARFHQGDAGEFMVQMAARGDKADVVIMDPPRSGSDEAFLSSVVKLKPKRVVYVSCNPETQARDLKYLVKNGYEVEGIQPVDMFPQTVHVEAVTKLVRKK</sequence>
<evidence type="ECO:0000313" key="9">
    <source>
        <dbReference type="EMBL" id="KGP72674.1"/>
    </source>
</evidence>
<dbReference type="GO" id="GO:0070475">
    <property type="term" value="P:rRNA base methylation"/>
    <property type="evidence" value="ECO:0007669"/>
    <property type="project" value="TreeGrafter"/>
</dbReference>
<dbReference type="InterPro" id="IPR030390">
    <property type="entry name" value="MeTrfase_TrmA_AS"/>
</dbReference>
<dbReference type="PROSITE" id="PS01230">
    <property type="entry name" value="TRMA_1"/>
    <property type="match status" value="1"/>
</dbReference>
<evidence type="ECO:0000256" key="7">
    <source>
        <dbReference type="PROSITE-ProRule" id="PRU10015"/>
    </source>
</evidence>
<evidence type="ECO:0000256" key="4">
    <source>
        <dbReference type="ARBA" id="ARBA00022691"/>
    </source>
</evidence>
<reference evidence="9 10" key="1">
    <citation type="journal article" date="2015" name="Stand. Genomic Sci.">
        <title>High quality draft genome sequence of the moderately halophilic bacterium Pontibacillus yanchengensis Y32(T) and comparison among Pontibacillus genomes.</title>
        <authorList>
            <person name="Huang J."/>
            <person name="Qiao Z.X."/>
            <person name="Tang J.W."/>
            <person name="Wang G."/>
        </authorList>
    </citation>
    <scope>NUCLEOTIDE SEQUENCE [LARGE SCALE GENOMIC DNA]</scope>
    <source>
        <strain evidence="9 10">Y32</strain>
    </source>
</reference>
<dbReference type="OrthoDB" id="9804590at2"/>
<keyword evidence="5" id="KW-0411">Iron-sulfur</keyword>
<comment type="caution">
    <text evidence="9">The sequence shown here is derived from an EMBL/GenBank/DDBJ whole genome shotgun (WGS) entry which is preliminary data.</text>
</comment>
<evidence type="ECO:0000256" key="6">
    <source>
        <dbReference type="PROSITE-ProRule" id="PRU01024"/>
    </source>
</evidence>
<dbReference type="RefSeq" id="WP_036819295.1">
    <property type="nucleotide sequence ID" value="NZ_AVBF01000025.1"/>
</dbReference>
<evidence type="ECO:0000256" key="1">
    <source>
        <dbReference type="ARBA" id="ARBA00022485"/>
    </source>
</evidence>
<keyword evidence="4 6" id="KW-0949">S-adenosyl-L-methionine</keyword>
<evidence type="ECO:0000313" key="10">
    <source>
        <dbReference type="Proteomes" id="UP000030147"/>
    </source>
</evidence>
<feature type="region of interest" description="Disordered" evidence="8">
    <location>
        <begin position="1"/>
        <end position="60"/>
    </location>
</feature>
<dbReference type="PROSITE" id="PS51687">
    <property type="entry name" value="SAM_MT_RNA_M5U"/>
    <property type="match status" value="1"/>
</dbReference>
<dbReference type="SUPFAM" id="SSF53335">
    <property type="entry name" value="S-adenosyl-L-methionine-dependent methyltransferases"/>
    <property type="match status" value="1"/>
</dbReference>
<dbReference type="Gene3D" id="2.40.50.1070">
    <property type="match status" value="1"/>
</dbReference>
<dbReference type="PANTHER" id="PTHR11061">
    <property type="entry name" value="RNA M5U METHYLTRANSFERASE"/>
    <property type="match status" value="1"/>
</dbReference>
<comment type="similarity">
    <text evidence="6">Belongs to the class I-like SAM-binding methyltransferase superfamily. RNA M5U methyltransferase family.</text>
</comment>
<evidence type="ECO:0000256" key="3">
    <source>
        <dbReference type="ARBA" id="ARBA00022679"/>
    </source>
</evidence>
<accession>A0A0A2TAU1</accession>
<dbReference type="InterPro" id="IPR010280">
    <property type="entry name" value="U5_MeTrfase_fam"/>
</dbReference>
<feature type="binding site" evidence="6">
    <location>
        <position position="379"/>
    </location>
    <ligand>
        <name>S-adenosyl-L-methionine</name>
        <dbReference type="ChEBI" id="CHEBI:59789"/>
    </ligand>
</feature>
<dbReference type="Proteomes" id="UP000030147">
    <property type="component" value="Unassembled WGS sequence"/>
</dbReference>
<organism evidence="9 10">
    <name type="scientific">Pontibacillus yanchengensis Y32</name>
    <dbReference type="NCBI Taxonomy" id="1385514"/>
    <lineage>
        <taxon>Bacteria</taxon>
        <taxon>Bacillati</taxon>
        <taxon>Bacillota</taxon>
        <taxon>Bacilli</taxon>
        <taxon>Bacillales</taxon>
        <taxon>Bacillaceae</taxon>
        <taxon>Pontibacillus</taxon>
    </lineage>
</organism>
<dbReference type="SUPFAM" id="SSF50249">
    <property type="entry name" value="Nucleic acid-binding proteins"/>
    <property type="match status" value="1"/>
</dbReference>
<keyword evidence="2 6" id="KW-0489">Methyltransferase</keyword>
<keyword evidence="1" id="KW-0004">4Fe-4S</keyword>
<dbReference type="InterPro" id="IPR030391">
    <property type="entry name" value="MeTrfase_TrmA_CS"/>
</dbReference>
<keyword evidence="1" id="KW-0408">Iron</keyword>
<dbReference type="InterPro" id="IPR029063">
    <property type="entry name" value="SAM-dependent_MTases_sf"/>
</dbReference>
<dbReference type="FunFam" id="3.40.50.150:FF:000009">
    <property type="entry name" value="23S rRNA (Uracil(1939)-C(5))-methyltransferase RlmD"/>
    <property type="match status" value="1"/>
</dbReference>
<dbReference type="GO" id="GO:0051539">
    <property type="term" value="F:4 iron, 4 sulfur cluster binding"/>
    <property type="evidence" value="ECO:0007669"/>
    <property type="project" value="UniProtKB-KW"/>
</dbReference>
<evidence type="ECO:0000256" key="8">
    <source>
        <dbReference type="SAM" id="MobiDB-lite"/>
    </source>
</evidence>
<dbReference type="FunFam" id="2.40.50.1070:FF:000003">
    <property type="entry name" value="23S rRNA (Uracil-5-)-methyltransferase RumA"/>
    <property type="match status" value="1"/>
</dbReference>
<dbReference type="EMBL" id="AVBF01000025">
    <property type="protein sequence ID" value="KGP72674.1"/>
    <property type="molecule type" value="Genomic_DNA"/>
</dbReference>
<proteinExistence type="inferred from homology"/>
<feature type="binding site" evidence="6">
    <location>
        <position position="358"/>
    </location>
    <ligand>
        <name>S-adenosyl-L-methionine</name>
        <dbReference type="ChEBI" id="CHEBI:59789"/>
    </ligand>
</feature>
<protein>
    <submittedName>
        <fullName evidence="9">RNA methyltransferase</fullName>
    </submittedName>
</protein>
<feature type="active site" evidence="7">
    <location>
        <position position="454"/>
    </location>
</feature>
<dbReference type="GO" id="GO:0070041">
    <property type="term" value="F:rRNA (uridine-C5-)-methyltransferase activity"/>
    <property type="evidence" value="ECO:0007669"/>
    <property type="project" value="TreeGrafter"/>
</dbReference>
<dbReference type="AlphaFoldDB" id="A0A0A2TAU1"/>
<dbReference type="Pfam" id="PF05958">
    <property type="entry name" value="tRNA_U5-meth_tr"/>
    <property type="match status" value="1"/>
</dbReference>
<feature type="binding site" evidence="6">
    <location>
        <position position="329"/>
    </location>
    <ligand>
        <name>S-adenosyl-L-methionine</name>
        <dbReference type="ChEBI" id="CHEBI:59789"/>
    </ligand>
</feature>
<feature type="binding site" evidence="6">
    <location>
        <position position="427"/>
    </location>
    <ligand>
        <name>S-adenosyl-L-methionine</name>
        <dbReference type="ChEBI" id="CHEBI:59789"/>
    </ligand>
</feature>
<dbReference type="eggNOG" id="COG2265">
    <property type="taxonomic scope" value="Bacteria"/>
</dbReference>
<dbReference type="Gene3D" id="2.40.50.140">
    <property type="entry name" value="Nucleic acid-binding proteins"/>
    <property type="match status" value="1"/>
</dbReference>
<feature type="active site" description="Nucleophile" evidence="6">
    <location>
        <position position="454"/>
    </location>
</feature>
<dbReference type="InterPro" id="IPR012340">
    <property type="entry name" value="NA-bd_OB-fold"/>
</dbReference>
<gene>
    <name evidence="9" type="ORF">N782_10980</name>
</gene>
<keyword evidence="1" id="KW-0479">Metal-binding</keyword>
<feature type="compositionally biased region" description="Basic residues" evidence="8">
    <location>
        <begin position="1"/>
        <end position="16"/>
    </location>
</feature>
<dbReference type="STRING" id="1385514.N782_10980"/>
<dbReference type="CDD" id="cd02440">
    <property type="entry name" value="AdoMet_MTases"/>
    <property type="match status" value="1"/>
</dbReference>
<dbReference type="NCBIfam" id="TIGR00479">
    <property type="entry name" value="rumA"/>
    <property type="match status" value="1"/>
</dbReference>
<evidence type="ECO:0000256" key="2">
    <source>
        <dbReference type="ARBA" id="ARBA00022603"/>
    </source>
</evidence>
<keyword evidence="3 6" id="KW-0808">Transferase</keyword>
<keyword evidence="10" id="KW-1185">Reference proteome</keyword>